<dbReference type="RefSeq" id="WP_216240866.1">
    <property type="nucleotide sequence ID" value="NZ_JABACJ020000006.1"/>
</dbReference>
<dbReference type="NCBIfam" id="NF002543">
    <property type="entry name" value="PRK02101.1-4"/>
    <property type="match status" value="1"/>
</dbReference>
<dbReference type="PANTHER" id="PTHR30283:SF4">
    <property type="entry name" value="PEROXIDE STRESS RESISTANCE PROTEIN YAAA"/>
    <property type="match status" value="1"/>
</dbReference>
<protein>
    <recommendedName>
        <fullName evidence="1">UPF0246 protein HGO97_008400</fullName>
    </recommendedName>
</protein>
<proteinExistence type="inferred from homology"/>
<gene>
    <name evidence="2" type="primary">yaaA</name>
    <name evidence="2" type="ORF">HGO97_008400</name>
</gene>
<organism evidence="2 3">
    <name type="scientific">Faecalicatena faecalis</name>
    <dbReference type="NCBI Taxonomy" id="2726362"/>
    <lineage>
        <taxon>Bacteria</taxon>
        <taxon>Bacillati</taxon>
        <taxon>Bacillota</taxon>
        <taxon>Clostridia</taxon>
        <taxon>Lachnospirales</taxon>
        <taxon>Lachnospiraceae</taxon>
        <taxon>Faecalicatena</taxon>
    </lineage>
</organism>
<dbReference type="EMBL" id="JABACJ020000006">
    <property type="protein sequence ID" value="MBU3875831.1"/>
    <property type="molecule type" value="Genomic_DNA"/>
</dbReference>
<sequence>MIKIIISHAKKMNIIDEYDCELTHPVFLEETKALHSILKSLSREELKKLWQCSEKLTDQNYDRLHTYELEKNLTPALIAYEGIQYQYMAPHIFSDSEWDYVSRHLRIISGFYGILKPTDGVIPYRLEMQAKLRTDDTKDLYEFWGKKLYDELCGQTGEHDSEHNATEDICILNLASAEYSKIILPYIQPPISCVTCIFGEMVDGKVKMKGTQAKMARGEMVRWMAENQVEKITSIRNFDRLNYTYSKEFSNHMEYVFLKSATD</sequence>
<dbReference type="PANTHER" id="PTHR30283">
    <property type="entry name" value="PEROXIDE STRESS RESPONSE PROTEIN YAAA"/>
    <property type="match status" value="1"/>
</dbReference>
<dbReference type="InterPro" id="IPR005583">
    <property type="entry name" value="YaaA"/>
</dbReference>
<keyword evidence="3" id="KW-1185">Reference proteome</keyword>
<accession>A0ABS6D3T7</accession>
<dbReference type="Proteomes" id="UP000723714">
    <property type="component" value="Unassembled WGS sequence"/>
</dbReference>
<dbReference type="HAMAP" id="MF_00652">
    <property type="entry name" value="UPF0246"/>
    <property type="match status" value="1"/>
</dbReference>
<comment type="similarity">
    <text evidence="1">Belongs to the UPF0246 family.</text>
</comment>
<evidence type="ECO:0000256" key="1">
    <source>
        <dbReference type="HAMAP-Rule" id="MF_00652"/>
    </source>
</evidence>
<evidence type="ECO:0000313" key="2">
    <source>
        <dbReference type="EMBL" id="MBU3875831.1"/>
    </source>
</evidence>
<dbReference type="Pfam" id="PF03883">
    <property type="entry name" value="H2O2_YaaD"/>
    <property type="match status" value="1"/>
</dbReference>
<evidence type="ECO:0000313" key="3">
    <source>
        <dbReference type="Proteomes" id="UP000723714"/>
    </source>
</evidence>
<reference evidence="2 3" key="1">
    <citation type="submission" date="2021-06" db="EMBL/GenBank/DDBJ databases">
        <title>Faecalicatena sp. nov. isolated from porcine feces.</title>
        <authorList>
            <person name="Oh B.S."/>
            <person name="Lee J.H."/>
        </authorList>
    </citation>
    <scope>NUCLEOTIDE SEQUENCE [LARGE SCALE GENOMIC DNA]</scope>
    <source>
        <strain evidence="2 3">AGMB00832</strain>
    </source>
</reference>
<comment type="caution">
    <text evidence="2">The sequence shown here is derived from an EMBL/GenBank/DDBJ whole genome shotgun (WGS) entry which is preliminary data.</text>
</comment>
<name>A0ABS6D3T7_9FIRM</name>